<feature type="transmembrane region" description="Helical" evidence="2">
    <location>
        <begin position="12"/>
        <end position="37"/>
    </location>
</feature>
<name>A0A6C0EH30_9ZZZZ</name>
<evidence type="ECO:0000256" key="2">
    <source>
        <dbReference type="SAM" id="Phobius"/>
    </source>
</evidence>
<dbReference type="AlphaFoldDB" id="A0A6C0EH30"/>
<dbReference type="EMBL" id="MN738859">
    <property type="protein sequence ID" value="QHT28486.1"/>
    <property type="molecule type" value="Genomic_DNA"/>
</dbReference>
<accession>A0A6C0EH30</accession>
<feature type="compositionally biased region" description="Basic and acidic residues" evidence="1">
    <location>
        <begin position="60"/>
        <end position="70"/>
    </location>
</feature>
<proteinExistence type="predicted"/>
<feature type="compositionally biased region" description="Polar residues" evidence="1">
    <location>
        <begin position="78"/>
        <end position="88"/>
    </location>
</feature>
<organism evidence="3">
    <name type="scientific">viral metagenome</name>
    <dbReference type="NCBI Taxonomy" id="1070528"/>
    <lineage>
        <taxon>unclassified sequences</taxon>
        <taxon>metagenomes</taxon>
        <taxon>organismal metagenomes</taxon>
    </lineage>
</organism>
<protein>
    <submittedName>
        <fullName evidence="3">Uncharacterized protein</fullName>
    </submittedName>
</protein>
<reference evidence="3" key="1">
    <citation type="journal article" date="2020" name="Nature">
        <title>Giant virus diversity and host interactions through global metagenomics.</title>
        <authorList>
            <person name="Schulz F."/>
            <person name="Roux S."/>
            <person name="Paez-Espino D."/>
            <person name="Jungbluth S."/>
            <person name="Walsh D.A."/>
            <person name="Denef V.J."/>
            <person name="McMahon K.D."/>
            <person name="Konstantinidis K.T."/>
            <person name="Eloe-Fadrosh E.A."/>
            <person name="Kyrpides N.C."/>
            <person name="Woyke T."/>
        </authorList>
    </citation>
    <scope>NUCLEOTIDE SEQUENCE</scope>
    <source>
        <strain evidence="3">GVMAG-M-3300001348-25</strain>
    </source>
</reference>
<keyword evidence="2" id="KW-0472">Membrane</keyword>
<keyword evidence="2" id="KW-1133">Transmembrane helix</keyword>
<feature type="region of interest" description="Disordered" evidence="1">
    <location>
        <begin position="46"/>
        <end position="88"/>
    </location>
</feature>
<sequence>MDSAAGKFFMVVFLILAIGQNLFLGLFLLVIFIYLLAPNTREGMADSRARTIQRPVSTRKTNENDPRNQNDDDDVSKTGANVSNGETNVNITGDVELSQEELAIVRNLIQSKNKNPKHKCRKNCGNALLSCLDGCQVSEQMRRPVSSKDVNILKNNGTSENVEPTEEATKEGFATFEQNYMVL</sequence>
<keyword evidence="2" id="KW-0812">Transmembrane</keyword>
<evidence type="ECO:0000313" key="3">
    <source>
        <dbReference type="EMBL" id="QHT28486.1"/>
    </source>
</evidence>
<evidence type="ECO:0000256" key="1">
    <source>
        <dbReference type="SAM" id="MobiDB-lite"/>
    </source>
</evidence>